<keyword evidence="5" id="KW-0732">Signal</keyword>
<feature type="repeat" description="ANK" evidence="3">
    <location>
        <begin position="516"/>
        <end position="540"/>
    </location>
</feature>
<comment type="caution">
    <text evidence="7">The sequence shown here is derived from an EMBL/GenBank/DDBJ whole genome shotgun (WGS) entry which is preliminary data.</text>
</comment>
<protein>
    <submittedName>
        <fullName evidence="7">Ankyrin</fullName>
    </submittedName>
</protein>
<feature type="repeat" description="ANK" evidence="3">
    <location>
        <begin position="432"/>
        <end position="464"/>
    </location>
</feature>
<accession>A0AAN6U6I9</accession>
<dbReference type="InterPro" id="IPR056884">
    <property type="entry name" value="NPHP3-like_N"/>
</dbReference>
<dbReference type="PANTHER" id="PTHR24198:SF165">
    <property type="entry name" value="ANKYRIN REPEAT-CONTAINING PROTEIN-RELATED"/>
    <property type="match status" value="1"/>
</dbReference>
<keyword evidence="2 3" id="KW-0040">ANK repeat</keyword>
<evidence type="ECO:0000256" key="4">
    <source>
        <dbReference type="SAM" id="MobiDB-lite"/>
    </source>
</evidence>
<reference evidence="7" key="1">
    <citation type="journal article" date="2023" name="Mol. Phylogenet. Evol.">
        <title>Genome-scale phylogeny and comparative genomics of the fungal order Sordariales.</title>
        <authorList>
            <person name="Hensen N."/>
            <person name="Bonometti L."/>
            <person name="Westerberg I."/>
            <person name="Brannstrom I.O."/>
            <person name="Guillou S."/>
            <person name="Cros-Aarteil S."/>
            <person name="Calhoun S."/>
            <person name="Haridas S."/>
            <person name="Kuo A."/>
            <person name="Mondo S."/>
            <person name="Pangilinan J."/>
            <person name="Riley R."/>
            <person name="LaButti K."/>
            <person name="Andreopoulos B."/>
            <person name="Lipzen A."/>
            <person name="Chen C."/>
            <person name="Yan M."/>
            <person name="Daum C."/>
            <person name="Ng V."/>
            <person name="Clum A."/>
            <person name="Steindorff A."/>
            <person name="Ohm R.A."/>
            <person name="Martin F."/>
            <person name="Silar P."/>
            <person name="Natvig D.O."/>
            <person name="Lalanne C."/>
            <person name="Gautier V."/>
            <person name="Ament-Velasquez S.L."/>
            <person name="Kruys A."/>
            <person name="Hutchinson M.I."/>
            <person name="Powell A.J."/>
            <person name="Barry K."/>
            <person name="Miller A.N."/>
            <person name="Grigoriev I.V."/>
            <person name="Debuchy R."/>
            <person name="Gladieux P."/>
            <person name="Hiltunen Thoren M."/>
            <person name="Johannesson H."/>
        </authorList>
    </citation>
    <scope>NUCLEOTIDE SEQUENCE</scope>
    <source>
        <strain evidence="7">CBS 731.68</strain>
    </source>
</reference>
<keyword evidence="8" id="KW-1185">Reference proteome</keyword>
<dbReference type="AlphaFoldDB" id="A0AAN6U6I9"/>
<evidence type="ECO:0000256" key="3">
    <source>
        <dbReference type="PROSITE-ProRule" id="PRU00023"/>
    </source>
</evidence>
<feature type="domain" description="Nephrocystin 3-like N-terminal" evidence="6">
    <location>
        <begin position="220"/>
        <end position="328"/>
    </location>
</feature>
<dbReference type="GeneID" id="87827806"/>
<evidence type="ECO:0000313" key="8">
    <source>
        <dbReference type="Proteomes" id="UP001302602"/>
    </source>
</evidence>
<reference evidence="7" key="2">
    <citation type="submission" date="2023-05" db="EMBL/GenBank/DDBJ databases">
        <authorList>
            <consortium name="Lawrence Berkeley National Laboratory"/>
            <person name="Steindorff A."/>
            <person name="Hensen N."/>
            <person name="Bonometti L."/>
            <person name="Westerberg I."/>
            <person name="Brannstrom I.O."/>
            <person name="Guillou S."/>
            <person name="Cros-Aarteil S."/>
            <person name="Calhoun S."/>
            <person name="Haridas S."/>
            <person name="Kuo A."/>
            <person name="Mondo S."/>
            <person name="Pangilinan J."/>
            <person name="Riley R."/>
            <person name="Labutti K."/>
            <person name="Andreopoulos B."/>
            <person name="Lipzen A."/>
            <person name="Chen C."/>
            <person name="Yanf M."/>
            <person name="Daum C."/>
            <person name="Ng V."/>
            <person name="Clum A."/>
            <person name="Ohm R."/>
            <person name="Martin F."/>
            <person name="Silar P."/>
            <person name="Natvig D."/>
            <person name="Lalanne C."/>
            <person name="Gautier V."/>
            <person name="Ament-Velasquez S.L."/>
            <person name="Kruys A."/>
            <person name="Hutchinson M.I."/>
            <person name="Powell A.J."/>
            <person name="Barry K."/>
            <person name="Miller A.N."/>
            <person name="Grigoriev I.V."/>
            <person name="Debuchy R."/>
            <person name="Gladieux P."/>
            <person name="Thoren M.H."/>
            <person name="Johannesson H."/>
        </authorList>
    </citation>
    <scope>NUCLEOTIDE SEQUENCE</scope>
    <source>
        <strain evidence="7">CBS 731.68</strain>
    </source>
</reference>
<feature type="region of interest" description="Disordered" evidence="4">
    <location>
        <begin position="53"/>
        <end position="86"/>
    </location>
</feature>
<evidence type="ECO:0000256" key="2">
    <source>
        <dbReference type="ARBA" id="ARBA00023043"/>
    </source>
</evidence>
<name>A0AAN6U6I9_9PEZI</name>
<dbReference type="Gene3D" id="1.25.40.20">
    <property type="entry name" value="Ankyrin repeat-containing domain"/>
    <property type="match status" value="2"/>
</dbReference>
<dbReference type="EMBL" id="MU853224">
    <property type="protein sequence ID" value="KAK4127350.1"/>
    <property type="molecule type" value="Genomic_DNA"/>
</dbReference>
<feature type="compositionally biased region" description="Polar residues" evidence="4">
    <location>
        <begin position="61"/>
        <end position="73"/>
    </location>
</feature>
<feature type="chain" id="PRO_5043011809" evidence="5">
    <location>
        <begin position="27"/>
        <end position="597"/>
    </location>
</feature>
<dbReference type="Proteomes" id="UP001302602">
    <property type="component" value="Unassembled WGS sequence"/>
</dbReference>
<dbReference type="Pfam" id="PF12796">
    <property type="entry name" value="Ank_2"/>
    <property type="match status" value="1"/>
</dbReference>
<evidence type="ECO:0000259" key="6">
    <source>
        <dbReference type="Pfam" id="PF24883"/>
    </source>
</evidence>
<dbReference type="RefSeq" id="XP_062651121.1">
    <property type="nucleotide sequence ID" value="XM_062791037.1"/>
</dbReference>
<dbReference type="InterPro" id="IPR002110">
    <property type="entry name" value="Ankyrin_rpt"/>
</dbReference>
<feature type="signal peptide" evidence="5">
    <location>
        <begin position="1"/>
        <end position="26"/>
    </location>
</feature>
<dbReference type="PANTHER" id="PTHR24198">
    <property type="entry name" value="ANKYRIN REPEAT AND PROTEIN KINASE DOMAIN-CONTAINING PROTEIN"/>
    <property type="match status" value="1"/>
</dbReference>
<proteinExistence type="predicted"/>
<organism evidence="7 8">
    <name type="scientific">Parathielavia appendiculata</name>
    <dbReference type="NCBI Taxonomy" id="2587402"/>
    <lineage>
        <taxon>Eukaryota</taxon>
        <taxon>Fungi</taxon>
        <taxon>Dikarya</taxon>
        <taxon>Ascomycota</taxon>
        <taxon>Pezizomycotina</taxon>
        <taxon>Sordariomycetes</taxon>
        <taxon>Sordariomycetidae</taxon>
        <taxon>Sordariales</taxon>
        <taxon>Chaetomiaceae</taxon>
        <taxon>Parathielavia</taxon>
    </lineage>
</organism>
<dbReference type="SMART" id="SM00248">
    <property type="entry name" value="ANK"/>
    <property type="match status" value="3"/>
</dbReference>
<dbReference type="InterPro" id="IPR036770">
    <property type="entry name" value="Ankyrin_rpt-contain_sf"/>
</dbReference>
<dbReference type="Pfam" id="PF00023">
    <property type="entry name" value="Ank"/>
    <property type="match status" value="1"/>
</dbReference>
<evidence type="ECO:0000256" key="5">
    <source>
        <dbReference type="SAM" id="SignalP"/>
    </source>
</evidence>
<sequence>MHARRGGLTGWMWLLLSPASLQLSHAGGKDEVQQRTHSFPAPAGMMVWFRRRRKKGRSAHKQTQGTSRPQSGASRDRDPDTLESPLIFPGSVPDGVTVLHDCPSATVDICFIHNLAGDRESSWTGEGQSAPWIKTLLRPKLNRARILAYSYNAYVVRKSVTSPNRLIYYATDLLNDLTTDRARCNASSRPIITALDCLRWPALPQMETRSHEISRVAEATCSSLLQHMRYRGWATCDRGLLWIKGKPGYGQSTLLKYALDNHGARVDSLVLSFFFHGRGDELRRTPLGLFRSLLNQVLAQAPHALRDLVDMFETKLKQNGELDEEWNRYEGELRPYVESSLPKLSQTRPVWFLLASDGSATPAETATRAHLRLPKICIRYLALAEMTVSTTYWSYENNPYGFLPYNAKTRSTTPLPLLLSTDEVDINARDEVGRTPLHWAAATEHETAFKLLLVTVSRTDTRDVVKALLDTGGIDLNTRYERLGTPLLAAAEGGDEDIVKLLLGTGKVDINAKDDNGRAPLSYAAIKSHKRIVKLLLDTGRVDVNAKDNNSQAPLSLATEHGYEPVNTICTVVEGSRERMRLGKSIKSYVVILREVL</sequence>
<gene>
    <name evidence="7" type="ORF">N657DRAFT_631185</name>
</gene>
<keyword evidence="1" id="KW-0677">Repeat</keyword>
<dbReference type="PROSITE" id="PS50088">
    <property type="entry name" value="ANK_REPEAT"/>
    <property type="match status" value="2"/>
</dbReference>
<evidence type="ECO:0000313" key="7">
    <source>
        <dbReference type="EMBL" id="KAK4127350.1"/>
    </source>
</evidence>
<dbReference type="Pfam" id="PF24883">
    <property type="entry name" value="NPHP3_N"/>
    <property type="match status" value="1"/>
</dbReference>
<dbReference type="PROSITE" id="PS50297">
    <property type="entry name" value="ANK_REP_REGION"/>
    <property type="match status" value="1"/>
</dbReference>
<evidence type="ECO:0000256" key="1">
    <source>
        <dbReference type="ARBA" id="ARBA00022737"/>
    </source>
</evidence>
<dbReference type="SUPFAM" id="SSF48403">
    <property type="entry name" value="Ankyrin repeat"/>
    <property type="match status" value="1"/>
</dbReference>